<evidence type="ECO:0000256" key="1">
    <source>
        <dbReference type="ARBA" id="ARBA00006814"/>
    </source>
</evidence>
<dbReference type="KEGG" id="sace:GIY23_09520"/>
<dbReference type="PANTHER" id="PTHR30302">
    <property type="entry name" value="HYDROGENASE 1 MATURATION PROTEASE"/>
    <property type="match status" value="1"/>
</dbReference>
<name>A0A5Q3Q5V2_9PSEU</name>
<evidence type="ECO:0000256" key="2">
    <source>
        <dbReference type="ARBA" id="ARBA00022670"/>
    </source>
</evidence>
<keyword evidence="3" id="KW-0064">Aspartyl protease</keyword>
<keyword evidence="4" id="KW-0378">Hydrolase</keyword>
<keyword evidence="6" id="KW-1185">Reference proteome</keyword>
<dbReference type="RefSeq" id="WP_154076317.1">
    <property type="nucleotide sequence ID" value="NZ_CP045929.1"/>
</dbReference>
<dbReference type="PRINTS" id="PR00446">
    <property type="entry name" value="HYDRGNUPTAKE"/>
</dbReference>
<proteinExistence type="inferred from homology"/>
<dbReference type="EMBL" id="CP045929">
    <property type="protein sequence ID" value="QGK69723.1"/>
    <property type="molecule type" value="Genomic_DNA"/>
</dbReference>
<dbReference type="AlphaFoldDB" id="A0A5Q3Q5V2"/>
<dbReference type="Proteomes" id="UP000371041">
    <property type="component" value="Chromosome"/>
</dbReference>
<dbReference type="CDD" id="cd06068">
    <property type="entry name" value="H2MP_like-1"/>
    <property type="match status" value="1"/>
</dbReference>
<dbReference type="Pfam" id="PF01750">
    <property type="entry name" value="HycI"/>
    <property type="match status" value="1"/>
</dbReference>
<dbReference type="InterPro" id="IPR023430">
    <property type="entry name" value="Pept_HybD-like_dom_sf"/>
</dbReference>
<evidence type="ECO:0000256" key="3">
    <source>
        <dbReference type="ARBA" id="ARBA00022750"/>
    </source>
</evidence>
<organism evidence="5 6">
    <name type="scientific">Allosaccharopolyspora coralli</name>
    <dbReference type="NCBI Taxonomy" id="2665642"/>
    <lineage>
        <taxon>Bacteria</taxon>
        <taxon>Bacillati</taxon>
        <taxon>Actinomycetota</taxon>
        <taxon>Actinomycetes</taxon>
        <taxon>Pseudonocardiales</taxon>
        <taxon>Pseudonocardiaceae</taxon>
        <taxon>Allosaccharopolyspora</taxon>
    </lineage>
</organism>
<reference evidence="6" key="1">
    <citation type="submission" date="2019-11" db="EMBL/GenBank/DDBJ databases">
        <title>The complete genome sequence of Saccharopolyspora sp. E2A.</title>
        <authorList>
            <person name="Zhang G."/>
        </authorList>
    </citation>
    <scope>NUCLEOTIDE SEQUENCE [LARGE SCALE GENOMIC DNA]</scope>
    <source>
        <strain evidence="6">E2A</strain>
    </source>
</reference>
<dbReference type="PANTHER" id="PTHR30302:SF1">
    <property type="entry name" value="HYDROGENASE 2 MATURATION PROTEASE"/>
    <property type="match status" value="1"/>
</dbReference>
<evidence type="ECO:0000313" key="6">
    <source>
        <dbReference type="Proteomes" id="UP000371041"/>
    </source>
</evidence>
<keyword evidence="2 5" id="KW-0645">Protease</keyword>
<dbReference type="Gene3D" id="3.40.50.1450">
    <property type="entry name" value="HybD-like"/>
    <property type="match status" value="1"/>
</dbReference>
<dbReference type="NCBIfam" id="TIGR00072">
    <property type="entry name" value="hydrog_prot"/>
    <property type="match status" value="1"/>
</dbReference>
<sequence length="166" mass="17445">MTPRILVAGVGNIFLGDDAFGVEAVRALSSEELPERVRVADYGTSGMHLAFDLLDGFEALILVDATPRGEEPGTVSLLDLGDGTGVTGSVPAALDAHGMQPDAVLRLLGELGGRVEKVFVVGCEPSDVEHRTGLSDPVREAIPEALRVVRTLVRELAVTTATTEEV</sequence>
<dbReference type="GO" id="GO:0016485">
    <property type="term" value="P:protein processing"/>
    <property type="evidence" value="ECO:0007669"/>
    <property type="project" value="TreeGrafter"/>
</dbReference>
<dbReference type="SUPFAM" id="SSF53163">
    <property type="entry name" value="HybD-like"/>
    <property type="match status" value="1"/>
</dbReference>
<gene>
    <name evidence="5" type="ORF">GIY23_09520</name>
</gene>
<comment type="similarity">
    <text evidence="1">Belongs to the peptidase A31 family.</text>
</comment>
<dbReference type="GO" id="GO:0004190">
    <property type="term" value="F:aspartic-type endopeptidase activity"/>
    <property type="evidence" value="ECO:0007669"/>
    <property type="project" value="UniProtKB-KW"/>
</dbReference>
<accession>A0A5Q3Q5V2</accession>
<evidence type="ECO:0000313" key="5">
    <source>
        <dbReference type="EMBL" id="QGK69723.1"/>
    </source>
</evidence>
<evidence type="ECO:0000256" key="4">
    <source>
        <dbReference type="ARBA" id="ARBA00022801"/>
    </source>
</evidence>
<dbReference type="GO" id="GO:0008047">
    <property type="term" value="F:enzyme activator activity"/>
    <property type="evidence" value="ECO:0007669"/>
    <property type="project" value="InterPro"/>
</dbReference>
<protein>
    <submittedName>
        <fullName evidence="5">Hydrogenase maturation protease</fullName>
    </submittedName>
</protein>
<dbReference type="InterPro" id="IPR000671">
    <property type="entry name" value="Peptidase_A31"/>
</dbReference>